<sequence length="505" mass="55883">MPETMKVKWKVDVNGLPSSPVIGPDNNIYVVSKDKPISDDRKGTLTAYREDGMLKWTYPLDQATSIPLVVGETVYIVDGGLIALRSDDGTVLWKASVLSNGLYGTPTYRDEVLYVTDRNQGEIHAIDVQGNHLWELKLNAANGWISPPAVSKNGWVYVIYTKLIKGAEPSDPYVYEVTNEFGTKSYEKYHSTVYAFDEERALQWQTELDGVLETKQAPILTDNGQIVLGSNRLFSIDSSGKISWSTAYFGNDNVGETAIWKSRIYYPNGNSIYIYGLNGTLEQTIHVGSPFGKPFLSKEGVLYVSGEFGYLDAYNPDFSRKWRYDIMPPSLWNVTSGSVVSGSDGTLYAVGIRNRNNNPNAYLIAFTDQPTMKAGGAPLTTVQGSGVGSNSITVLLNGESMALSSPPMLFRGRVYVPMRELFTKLGANVEFQKGTIRATKDSITLVYKIGAAEALVNGWVTQLDAPGKVLQNQTFVPLRFISEVFGYKVEWNSTNQFVLITSDHY</sequence>
<dbReference type="RefSeq" id="WP_377719924.1">
    <property type="nucleotide sequence ID" value="NZ_JBHSAM010000028.1"/>
</dbReference>
<dbReference type="Gene3D" id="2.130.10.10">
    <property type="entry name" value="YVTN repeat-like/Quinoprotein amine dehydrogenase"/>
    <property type="match status" value="1"/>
</dbReference>
<evidence type="ECO:0000313" key="3">
    <source>
        <dbReference type="EMBL" id="MFC4101305.1"/>
    </source>
</evidence>
<keyword evidence="4" id="KW-1185">Reference proteome</keyword>
<dbReference type="Pfam" id="PF07833">
    <property type="entry name" value="Cu_amine_oxidN1"/>
    <property type="match status" value="1"/>
</dbReference>
<proteinExistence type="predicted"/>
<dbReference type="InterPro" id="IPR011047">
    <property type="entry name" value="Quinoprotein_ADH-like_sf"/>
</dbReference>
<dbReference type="InterPro" id="IPR002372">
    <property type="entry name" value="PQQ_rpt_dom"/>
</dbReference>
<evidence type="ECO:0000259" key="2">
    <source>
        <dbReference type="Pfam" id="PF13360"/>
    </source>
</evidence>
<accession>A0ABV8K5I6</accession>
<dbReference type="PANTHER" id="PTHR34512:SF30">
    <property type="entry name" value="OUTER MEMBRANE PROTEIN ASSEMBLY FACTOR BAMB"/>
    <property type="match status" value="1"/>
</dbReference>
<reference evidence="4" key="1">
    <citation type="journal article" date="2019" name="Int. J. Syst. Evol. Microbiol.">
        <title>The Global Catalogue of Microorganisms (GCM) 10K type strain sequencing project: providing services to taxonomists for standard genome sequencing and annotation.</title>
        <authorList>
            <consortium name="The Broad Institute Genomics Platform"/>
            <consortium name="The Broad Institute Genome Sequencing Center for Infectious Disease"/>
            <person name="Wu L."/>
            <person name="Ma J."/>
        </authorList>
    </citation>
    <scope>NUCLEOTIDE SEQUENCE [LARGE SCALE GENOMIC DNA]</scope>
    <source>
        <strain evidence="4">IBRC-M 10987</strain>
    </source>
</reference>
<dbReference type="EMBL" id="JBHSAM010000028">
    <property type="protein sequence ID" value="MFC4101305.1"/>
    <property type="molecule type" value="Genomic_DNA"/>
</dbReference>
<feature type="domain" description="Pyrrolo-quinoline quinone repeat" evidence="2">
    <location>
        <begin position="7"/>
        <end position="142"/>
    </location>
</feature>
<feature type="domain" description="Copper amine oxidase-like N-terminal" evidence="1">
    <location>
        <begin position="396"/>
        <end position="500"/>
    </location>
</feature>
<dbReference type="Pfam" id="PF13360">
    <property type="entry name" value="PQQ_2"/>
    <property type="match status" value="1"/>
</dbReference>
<dbReference type="InterPro" id="IPR015943">
    <property type="entry name" value="WD40/YVTN_repeat-like_dom_sf"/>
</dbReference>
<name>A0ABV8K5I6_9BACL</name>
<organism evidence="3 4">
    <name type="scientific">Paenibacillus xanthanilyticus</name>
    <dbReference type="NCBI Taxonomy" id="1783531"/>
    <lineage>
        <taxon>Bacteria</taxon>
        <taxon>Bacillati</taxon>
        <taxon>Bacillota</taxon>
        <taxon>Bacilli</taxon>
        <taxon>Bacillales</taxon>
        <taxon>Paenibacillaceae</taxon>
        <taxon>Paenibacillus</taxon>
    </lineage>
</organism>
<dbReference type="Gene3D" id="2.40.10.480">
    <property type="match status" value="1"/>
</dbReference>
<dbReference type="PANTHER" id="PTHR34512">
    <property type="entry name" value="CELL SURFACE PROTEIN"/>
    <property type="match status" value="1"/>
</dbReference>
<dbReference type="SUPFAM" id="SSF50998">
    <property type="entry name" value="Quinoprotein alcohol dehydrogenase-like"/>
    <property type="match status" value="1"/>
</dbReference>
<evidence type="ECO:0000313" key="4">
    <source>
        <dbReference type="Proteomes" id="UP001595715"/>
    </source>
</evidence>
<dbReference type="InterPro" id="IPR018391">
    <property type="entry name" value="PQQ_b-propeller_rpt"/>
</dbReference>
<comment type="caution">
    <text evidence="3">The sequence shown here is derived from an EMBL/GenBank/DDBJ whole genome shotgun (WGS) entry which is preliminary data.</text>
</comment>
<protein>
    <submittedName>
        <fullName evidence="3">Stalk domain-containing protein</fullName>
    </submittedName>
</protein>
<dbReference type="SMART" id="SM00564">
    <property type="entry name" value="PQQ"/>
    <property type="match status" value="5"/>
</dbReference>
<gene>
    <name evidence="3" type="ORF">ACFOZ8_16815</name>
</gene>
<dbReference type="InterPro" id="IPR012854">
    <property type="entry name" value="Cu_amine_oxidase-like_N"/>
</dbReference>
<dbReference type="Gene3D" id="3.30.457.10">
    <property type="entry name" value="Copper amine oxidase-like, N-terminal domain"/>
    <property type="match status" value="1"/>
</dbReference>
<evidence type="ECO:0000259" key="1">
    <source>
        <dbReference type="Pfam" id="PF07833"/>
    </source>
</evidence>
<dbReference type="InterPro" id="IPR036582">
    <property type="entry name" value="Mao_N_sf"/>
</dbReference>
<dbReference type="SUPFAM" id="SSF55383">
    <property type="entry name" value="Copper amine oxidase, domain N"/>
    <property type="match status" value="2"/>
</dbReference>
<dbReference type="Proteomes" id="UP001595715">
    <property type="component" value="Unassembled WGS sequence"/>
</dbReference>